<organism evidence="2">
    <name type="scientific">Tanacetum cinerariifolium</name>
    <name type="common">Dalmatian daisy</name>
    <name type="synonym">Chrysanthemum cinerariifolium</name>
    <dbReference type="NCBI Taxonomy" id="118510"/>
    <lineage>
        <taxon>Eukaryota</taxon>
        <taxon>Viridiplantae</taxon>
        <taxon>Streptophyta</taxon>
        <taxon>Embryophyta</taxon>
        <taxon>Tracheophyta</taxon>
        <taxon>Spermatophyta</taxon>
        <taxon>Magnoliopsida</taxon>
        <taxon>eudicotyledons</taxon>
        <taxon>Gunneridae</taxon>
        <taxon>Pentapetalae</taxon>
        <taxon>asterids</taxon>
        <taxon>campanulids</taxon>
        <taxon>Asterales</taxon>
        <taxon>Asteraceae</taxon>
        <taxon>Asteroideae</taxon>
        <taxon>Anthemideae</taxon>
        <taxon>Anthemidinae</taxon>
        <taxon>Tanacetum</taxon>
    </lineage>
</organism>
<name>A0A699HKK1_TANCI</name>
<accession>A0A699HKK1</accession>
<protein>
    <submittedName>
        <fullName evidence="2">Uncharacterized protein</fullName>
    </submittedName>
</protein>
<sequence length="565" mass="65560">MYYQKNVDYVYILWEDLVYRIKNKVSKKNKGMYYPRFTKVIINHFMSKAQSIPRRKKVDWHMAKDDPILTIIRYISKHEVVQKYDAILPDTLTNQEIKNSDTYKTYYAFASRKEILKPKYVRPSTREKTDQPPKASPAKGLQTLSEVALSEAEQIKLATKRSKKDFYMSHVSGSGDRVDFQSKVPNEQHQKTFSQDEDDADEETNVNDDSEETESDKDGDDLTHPKLSTYKADDEEEEEKQMMMKLRKVKRKKKEEEELYGDLNINLQRSDAQMTDAQQENIQANQVTEDTHVDSAMKTIIKEQVQAQVSKIMQKIKKYVTESLRAEVLKNLYNALVESYNSDKDIFSSYGDVVTLKRGINDQDKDEASSVGSNQGSKRRRSGKEAKSSKELTHKESKSTSSSKDASKYQPKSTGKFAHAEEHGGSLSQKYTTFVTMTKAADYGQVKWIEDKRFYGYASNMESSYDVYSRYKIIAVTSLKIMEWFGYSHLEEIIVRRHDDKLYKFREGDFKRLQRQDIKDMLLLLIQDKLSNLNLKELDGTLNHVRTALNDIATGIEMDYSPKQK</sequence>
<gene>
    <name evidence="2" type="ORF">Tci_405751</name>
</gene>
<feature type="region of interest" description="Disordered" evidence="1">
    <location>
        <begin position="119"/>
        <end position="142"/>
    </location>
</feature>
<dbReference type="AlphaFoldDB" id="A0A699HKK1"/>
<feature type="compositionally biased region" description="Basic and acidic residues" evidence="1">
    <location>
        <begin position="383"/>
        <end position="398"/>
    </location>
</feature>
<reference evidence="2" key="1">
    <citation type="journal article" date="2019" name="Sci. Rep.">
        <title>Draft genome of Tanacetum cinerariifolium, the natural source of mosquito coil.</title>
        <authorList>
            <person name="Yamashiro T."/>
            <person name="Shiraishi A."/>
            <person name="Satake H."/>
            <person name="Nakayama K."/>
        </authorList>
    </citation>
    <scope>NUCLEOTIDE SEQUENCE</scope>
</reference>
<evidence type="ECO:0000313" key="2">
    <source>
        <dbReference type="EMBL" id="GEY33777.1"/>
    </source>
</evidence>
<feature type="region of interest" description="Disordered" evidence="1">
    <location>
        <begin position="364"/>
        <end position="421"/>
    </location>
</feature>
<feature type="compositionally biased region" description="Basic and acidic residues" evidence="1">
    <location>
        <begin position="176"/>
        <end position="190"/>
    </location>
</feature>
<proteinExistence type="predicted"/>
<comment type="caution">
    <text evidence="2">The sequence shown here is derived from an EMBL/GenBank/DDBJ whole genome shotgun (WGS) entry which is preliminary data.</text>
</comment>
<feature type="compositionally biased region" description="Acidic residues" evidence="1">
    <location>
        <begin position="195"/>
        <end position="219"/>
    </location>
</feature>
<feature type="region of interest" description="Disordered" evidence="1">
    <location>
        <begin position="170"/>
        <end position="240"/>
    </location>
</feature>
<dbReference type="EMBL" id="BKCJ010170267">
    <property type="protein sequence ID" value="GEY33777.1"/>
    <property type="molecule type" value="Genomic_DNA"/>
</dbReference>
<evidence type="ECO:0000256" key="1">
    <source>
        <dbReference type="SAM" id="MobiDB-lite"/>
    </source>
</evidence>